<dbReference type="PANTHER" id="PTHR19842:SF2">
    <property type="entry name" value="WD REPEAT PROTEIN (AFU_ORTHOLOGUE AFUA_5G04300)"/>
    <property type="match status" value="1"/>
</dbReference>
<dbReference type="InterPro" id="IPR036322">
    <property type="entry name" value="WD40_repeat_dom_sf"/>
</dbReference>
<proteinExistence type="inferred from homology"/>
<gene>
    <name evidence="4" type="ORF">TWF730_009457</name>
</gene>
<feature type="compositionally biased region" description="Acidic residues" evidence="3">
    <location>
        <begin position="342"/>
        <end position="352"/>
    </location>
</feature>
<keyword evidence="2" id="KW-0853">WD repeat</keyword>
<dbReference type="GO" id="GO:0031931">
    <property type="term" value="C:TORC1 complex"/>
    <property type="evidence" value="ECO:0007669"/>
    <property type="project" value="InterPro"/>
</dbReference>
<dbReference type="PANTHER" id="PTHR19842">
    <property type="entry name" value="G BETA-LIKE PROTEIN GBL"/>
    <property type="match status" value="1"/>
</dbReference>
<keyword evidence="5" id="KW-1185">Reference proteome</keyword>
<dbReference type="InterPro" id="IPR001680">
    <property type="entry name" value="WD40_rpt"/>
</dbReference>
<evidence type="ECO:0000313" key="4">
    <source>
        <dbReference type="EMBL" id="KAK6352639.1"/>
    </source>
</evidence>
<dbReference type="PROSITE" id="PS50294">
    <property type="entry name" value="WD_REPEATS_REGION"/>
    <property type="match status" value="1"/>
</dbReference>
<feature type="region of interest" description="Disordered" evidence="3">
    <location>
        <begin position="198"/>
        <end position="266"/>
    </location>
</feature>
<feature type="region of interest" description="Disordered" evidence="3">
    <location>
        <begin position="281"/>
        <end position="352"/>
    </location>
</feature>
<evidence type="ECO:0000256" key="2">
    <source>
        <dbReference type="PROSITE-ProRule" id="PRU00221"/>
    </source>
</evidence>
<evidence type="ECO:0000256" key="3">
    <source>
        <dbReference type="SAM" id="MobiDB-lite"/>
    </source>
</evidence>
<comment type="caution">
    <text evidence="4">The sequence shown here is derived from an EMBL/GenBank/DDBJ whole genome shotgun (WGS) entry which is preliminary data.</text>
</comment>
<feature type="compositionally biased region" description="Low complexity" evidence="3">
    <location>
        <begin position="84"/>
        <end position="101"/>
    </location>
</feature>
<dbReference type="Pfam" id="PF00400">
    <property type="entry name" value="WD40"/>
    <property type="match status" value="2"/>
</dbReference>
<dbReference type="SUPFAM" id="SSF50978">
    <property type="entry name" value="WD40 repeat-like"/>
    <property type="match status" value="1"/>
</dbReference>
<sequence length="1005" mass="110440">MNSNPEKDDRRPIIRASSQPQAQQPVGRHSRFQSPASQSGIQSLPSRFSSPATQITNNSDTTHFYNPPSLASPLPKEFKDRWRVVSTSSGSGSSTSDRTTSIESASHSARLKRKHEAITGNASRNRHAASASHTQHAPVALGSGPANRVPTTSSRLPVQREASTTSISLPVPLPSSPLQVPLPTLTDTPVFRQFITNPRVKTPSTTNPNTSPITLPETAQPPSDQTSITSQSITSRPFTSRRSDIEPITIGGSDGLINGSLGPPPLGRGKEATMPLWPLPQGKYHVGAPTIPTHTQEQQKHSDKRTRSPVVTAKPQSLPKSHAQSKRGPVPTCRRHPKDGEQNGESDCDSDCFEEYDPFDDVSDLREALEKQEKTKGADRLTVSSNTEHKLAEKYIKARPDESRRPYLSSAARSYFRNGNIPHLDSMVGHQLHVSFSEQEARRVWRTAYIICLSFAKGDFSVDTGIKALRGFLESSGFTRNEKYETLSSIASEVVLELPRRSEEDIYRYITEVISGSDGPLFQPHNIGIVSKSQPNSRASWSSLILARQCAEGMWGRSRPASHAHVQRIGSRKCLRLLQPFRTFAEGSSDVVDCAWDSSGQDFALACTTYNDMYNRVGNLMLGSVDGTIKFLCGHKTIRSPNQDNVAILDPYLHSTVSSVDFSGDQLFSSSFDNTVKVWGKKDRLLRKSLAFGAPVVRMKMSGLSPNVGTVCLQNGNVVIFRSSDEPYSCHVLPARQDHLEPASVVWVNGAGARKGWVFVGYENKESDKRQLNAYQGDLRLFDAEHGKDVQEIRPGSTRQFDISLDESGSFLITASIVGPARAPTPDTHSFVRVFDIERSPRKTLEFSCRHRDINNVTMSPCRRYVTSSGTNGQSYLWDVRREAEPLHELGHGDSRTPLSPDKDREDVDTGVTFASWVADGGLFVTGSSDGIVKVWDPARAEPFLYDLATFDDPVMTGAFSPDGDCLMIGETTGKATLLSYMGRHGPPEPFVQDRTMLAPIASEA</sequence>
<feature type="compositionally biased region" description="Low complexity" evidence="3">
    <location>
        <begin position="202"/>
        <end position="212"/>
    </location>
</feature>
<dbReference type="InterPro" id="IPR037588">
    <property type="entry name" value="MLST8"/>
</dbReference>
<evidence type="ECO:0000256" key="1">
    <source>
        <dbReference type="ARBA" id="ARBA00009890"/>
    </source>
</evidence>
<feature type="repeat" description="WD" evidence="2">
    <location>
        <begin position="912"/>
        <end position="937"/>
    </location>
</feature>
<dbReference type="PROSITE" id="PS50082">
    <property type="entry name" value="WD_REPEATS_2"/>
    <property type="match status" value="1"/>
</dbReference>
<dbReference type="AlphaFoldDB" id="A0AAV9UZL0"/>
<feature type="compositionally biased region" description="Low complexity" evidence="3">
    <location>
        <begin position="220"/>
        <end position="235"/>
    </location>
</feature>
<name>A0AAV9UZL0_9PEZI</name>
<dbReference type="Proteomes" id="UP001373714">
    <property type="component" value="Unassembled WGS sequence"/>
</dbReference>
<comment type="similarity">
    <text evidence="1">Belongs to the WD repeat LST8 family.</text>
</comment>
<feature type="region of interest" description="Disordered" evidence="3">
    <location>
        <begin position="1"/>
        <end position="170"/>
    </location>
</feature>
<organism evidence="4 5">
    <name type="scientific">Orbilia blumenaviensis</name>
    <dbReference type="NCBI Taxonomy" id="1796055"/>
    <lineage>
        <taxon>Eukaryota</taxon>
        <taxon>Fungi</taxon>
        <taxon>Dikarya</taxon>
        <taxon>Ascomycota</taxon>
        <taxon>Pezizomycotina</taxon>
        <taxon>Orbiliomycetes</taxon>
        <taxon>Orbiliales</taxon>
        <taxon>Orbiliaceae</taxon>
        <taxon>Orbilia</taxon>
    </lineage>
</organism>
<protein>
    <submittedName>
        <fullName evidence="4">Uncharacterized protein</fullName>
    </submittedName>
</protein>
<dbReference type="GO" id="GO:0031929">
    <property type="term" value="P:TOR signaling"/>
    <property type="evidence" value="ECO:0007669"/>
    <property type="project" value="InterPro"/>
</dbReference>
<dbReference type="GO" id="GO:0032956">
    <property type="term" value="P:regulation of actin cytoskeleton organization"/>
    <property type="evidence" value="ECO:0007669"/>
    <property type="project" value="TreeGrafter"/>
</dbReference>
<feature type="compositionally biased region" description="Polar residues" evidence="3">
    <location>
        <begin position="32"/>
        <end position="64"/>
    </location>
</feature>
<dbReference type="Gene3D" id="2.130.10.10">
    <property type="entry name" value="YVTN repeat-like/Quinoprotein amine dehydrogenase"/>
    <property type="match status" value="1"/>
</dbReference>
<feature type="compositionally biased region" description="Basic and acidic residues" evidence="3">
    <location>
        <begin position="1"/>
        <end position="12"/>
    </location>
</feature>
<reference evidence="4 5" key="1">
    <citation type="submission" date="2019-10" db="EMBL/GenBank/DDBJ databases">
        <authorList>
            <person name="Palmer J.M."/>
        </authorList>
    </citation>
    <scope>NUCLEOTIDE SEQUENCE [LARGE SCALE GENOMIC DNA]</scope>
    <source>
        <strain evidence="4 5">TWF730</strain>
    </source>
</reference>
<dbReference type="GO" id="GO:0031932">
    <property type="term" value="C:TORC2 complex"/>
    <property type="evidence" value="ECO:0007669"/>
    <property type="project" value="InterPro"/>
</dbReference>
<accession>A0AAV9UZL0</accession>
<dbReference type="SMART" id="SM00320">
    <property type="entry name" value="WD40"/>
    <property type="match status" value="5"/>
</dbReference>
<dbReference type="InterPro" id="IPR015943">
    <property type="entry name" value="WD40/YVTN_repeat-like_dom_sf"/>
</dbReference>
<evidence type="ECO:0000313" key="5">
    <source>
        <dbReference type="Proteomes" id="UP001373714"/>
    </source>
</evidence>
<dbReference type="EMBL" id="JAVHNS010000006">
    <property type="protein sequence ID" value="KAK6352639.1"/>
    <property type="molecule type" value="Genomic_DNA"/>
</dbReference>